<dbReference type="InterPro" id="IPR036880">
    <property type="entry name" value="Kunitz_BPTI_sf"/>
</dbReference>
<keyword evidence="7" id="KW-1185">Reference proteome</keyword>
<dbReference type="InterPro" id="IPR050098">
    <property type="entry name" value="TFPI/VKTCI-like"/>
</dbReference>
<accession>A0ABP1NZI0</accession>
<dbReference type="PROSITE" id="PS50279">
    <property type="entry name" value="BPTI_KUNITZ_2"/>
    <property type="match status" value="1"/>
</dbReference>
<dbReference type="InterPro" id="IPR002223">
    <property type="entry name" value="Kunitz_BPTI"/>
</dbReference>
<dbReference type="InterPro" id="IPR020901">
    <property type="entry name" value="Prtase_inh_Kunz-CS"/>
</dbReference>
<dbReference type="PRINTS" id="PR00759">
    <property type="entry name" value="BASICPTASE"/>
</dbReference>
<evidence type="ECO:0000256" key="3">
    <source>
        <dbReference type="ARBA" id="ARBA00023157"/>
    </source>
</evidence>
<dbReference type="Proteomes" id="UP001642520">
    <property type="component" value="Unassembled WGS sequence"/>
</dbReference>
<evidence type="ECO:0000256" key="2">
    <source>
        <dbReference type="ARBA" id="ARBA00022900"/>
    </source>
</evidence>
<feature type="chain" id="PRO_5045905135" description="BPTI/Kunitz inhibitor domain-containing protein" evidence="4">
    <location>
        <begin position="25"/>
        <end position="81"/>
    </location>
</feature>
<dbReference type="SMART" id="SM00131">
    <property type="entry name" value="KU"/>
    <property type="match status" value="1"/>
</dbReference>
<reference evidence="6 7" key="1">
    <citation type="submission" date="2024-08" db="EMBL/GenBank/DDBJ databases">
        <authorList>
            <person name="Will J Nash"/>
            <person name="Angela Man"/>
            <person name="Seanna McTaggart"/>
            <person name="Kendall Baker"/>
            <person name="Tom Barker"/>
            <person name="Leah Catchpole"/>
            <person name="Alex Durrant"/>
            <person name="Karim Gharbi"/>
            <person name="Naomi Irish"/>
            <person name="Gemy Kaithakottil"/>
            <person name="Debby Ku"/>
            <person name="Aaliyah Providence"/>
            <person name="Felix Shaw"/>
            <person name="David Swarbreck"/>
            <person name="Chris Watkins"/>
            <person name="Ann M. McCartney"/>
            <person name="Giulio Formenti"/>
            <person name="Alice Mouton"/>
            <person name="Noel Vella"/>
            <person name="Bjorn M von Reumont"/>
            <person name="Adriana Vella"/>
            <person name="Wilfried Haerty"/>
        </authorList>
    </citation>
    <scope>NUCLEOTIDE SEQUENCE [LARGE SCALE GENOMIC DNA]</scope>
</reference>
<dbReference type="PANTHER" id="PTHR10083">
    <property type="entry name" value="KUNITZ-TYPE PROTEASE INHIBITOR-RELATED"/>
    <property type="match status" value="1"/>
</dbReference>
<dbReference type="SUPFAM" id="SSF57362">
    <property type="entry name" value="BPTI-like"/>
    <property type="match status" value="1"/>
</dbReference>
<dbReference type="CDD" id="cd00109">
    <property type="entry name" value="Kunitz-type"/>
    <property type="match status" value="1"/>
</dbReference>
<evidence type="ECO:0000256" key="4">
    <source>
        <dbReference type="SAM" id="SignalP"/>
    </source>
</evidence>
<protein>
    <recommendedName>
        <fullName evidence="5">BPTI/Kunitz inhibitor domain-containing protein</fullName>
    </recommendedName>
</protein>
<evidence type="ECO:0000259" key="5">
    <source>
        <dbReference type="PROSITE" id="PS50279"/>
    </source>
</evidence>
<proteinExistence type="predicted"/>
<evidence type="ECO:0000256" key="1">
    <source>
        <dbReference type="ARBA" id="ARBA00022690"/>
    </source>
</evidence>
<feature type="domain" description="BPTI/Kunitz inhibitor" evidence="5">
    <location>
        <begin position="30"/>
        <end position="80"/>
    </location>
</feature>
<keyword evidence="2" id="KW-0722">Serine protease inhibitor</keyword>
<gene>
    <name evidence="6" type="ORF">XYLVIOL_LOCUS7066</name>
</gene>
<dbReference type="Pfam" id="PF00014">
    <property type="entry name" value="Kunitz_BPTI"/>
    <property type="match status" value="1"/>
</dbReference>
<comment type="caution">
    <text evidence="6">The sequence shown here is derived from an EMBL/GenBank/DDBJ whole genome shotgun (WGS) entry which is preliminary data.</text>
</comment>
<feature type="signal peptide" evidence="4">
    <location>
        <begin position="1"/>
        <end position="24"/>
    </location>
</feature>
<name>A0ABP1NZI0_XYLVO</name>
<keyword evidence="4" id="KW-0732">Signal</keyword>
<dbReference type="Gene3D" id="4.10.410.10">
    <property type="entry name" value="Pancreatic trypsin inhibitor Kunitz domain"/>
    <property type="match status" value="1"/>
</dbReference>
<keyword evidence="3" id="KW-1015">Disulfide bond</keyword>
<evidence type="ECO:0000313" key="7">
    <source>
        <dbReference type="Proteomes" id="UP001642520"/>
    </source>
</evidence>
<dbReference type="PANTHER" id="PTHR10083:SF374">
    <property type="entry name" value="BPTI_KUNITZ INHIBITOR DOMAIN-CONTAINING PROTEIN"/>
    <property type="match status" value="1"/>
</dbReference>
<dbReference type="EMBL" id="CAXAJV020001293">
    <property type="protein sequence ID" value="CAL7945196.1"/>
    <property type="molecule type" value="Genomic_DNA"/>
</dbReference>
<sequence length="81" mass="8833">MSGKVLAVFLATLCCVLMVYQASAEIAPQCLLPLARGACRSYIQRYGFNPETNKCELFIYGGCGGNANHFDTLEECQKTCS</sequence>
<keyword evidence="1" id="KW-0646">Protease inhibitor</keyword>
<evidence type="ECO:0000313" key="6">
    <source>
        <dbReference type="EMBL" id="CAL7945196.1"/>
    </source>
</evidence>
<organism evidence="6 7">
    <name type="scientific">Xylocopa violacea</name>
    <name type="common">Violet carpenter bee</name>
    <name type="synonym">Apis violacea</name>
    <dbReference type="NCBI Taxonomy" id="135666"/>
    <lineage>
        <taxon>Eukaryota</taxon>
        <taxon>Metazoa</taxon>
        <taxon>Ecdysozoa</taxon>
        <taxon>Arthropoda</taxon>
        <taxon>Hexapoda</taxon>
        <taxon>Insecta</taxon>
        <taxon>Pterygota</taxon>
        <taxon>Neoptera</taxon>
        <taxon>Endopterygota</taxon>
        <taxon>Hymenoptera</taxon>
        <taxon>Apocrita</taxon>
        <taxon>Aculeata</taxon>
        <taxon>Apoidea</taxon>
        <taxon>Anthophila</taxon>
        <taxon>Apidae</taxon>
        <taxon>Xylocopa</taxon>
        <taxon>Xylocopa</taxon>
    </lineage>
</organism>
<dbReference type="PROSITE" id="PS00280">
    <property type="entry name" value="BPTI_KUNITZ_1"/>
    <property type="match status" value="1"/>
</dbReference>